<keyword evidence="1" id="KW-1133">Transmembrane helix</keyword>
<dbReference type="OrthoDB" id="10317248at2759"/>
<gene>
    <name evidence="2" type="ORF">THOM_2716</name>
</gene>
<dbReference type="OMA" id="TCYRDAF"/>
<feature type="transmembrane region" description="Helical" evidence="1">
    <location>
        <begin position="20"/>
        <end position="40"/>
    </location>
</feature>
<dbReference type="Proteomes" id="UP000011185">
    <property type="component" value="Unassembled WGS sequence"/>
</dbReference>
<feature type="transmembrane region" description="Helical" evidence="1">
    <location>
        <begin position="186"/>
        <end position="210"/>
    </location>
</feature>
<proteinExistence type="predicted"/>
<feature type="transmembrane region" description="Helical" evidence="1">
    <location>
        <begin position="148"/>
        <end position="166"/>
    </location>
</feature>
<accession>L7JS97</accession>
<sequence>MADVEPVFRIPNYLSEVGYGSPFTLIGSLFFEFILLIALYIPIQMLGGFQELLLAGGGMYYMTLHILSYIPIPLYFISASIAFLIMIAVMVFSKNEKFYNLFTAIGSAYIVTYMIVILLNMPRIFVFLPLMIVAFLGFVVFKKTKRAMHYAVCKAILTGFMLDLMIDHLLPVAYMTKSHFSGTALMYGNNLLTIVTFVLAGVMSFIWTCYRDAFMNKVKSFRKK</sequence>
<feature type="transmembrane region" description="Helical" evidence="1">
    <location>
        <begin position="124"/>
        <end position="141"/>
    </location>
</feature>
<dbReference type="EMBL" id="JH994045">
    <property type="protein sequence ID" value="ELQ74353.1"/>
    <property type="molecule type" value="Genomic_DNA"/>
</dbReference>
<organism evidence="2 3">
    <name type="scientific">Trachipleistophora hominis</name>
    <name type="common">Microsporidian parasite</name>
    <dbReference type="NCBI Taxonomy" id="72359"/>
    <lineage>
        <taxon>Eukaryota</taxon>
        <taxon>Fungi</taxon>
        <taxon>Fungi incertae sedis</taxon>
        <taxon>Microsporidia</taxon>
        <taxon>Pleistophoridae</taxon>
        <taxon>Trachipleistophora</taxon>
    </lineage>
</organism>
<dbReference type="InParanoid" id="L7JS97"/>
<dbReference type="AlphaFoldDB" id="L7JS97"/>
<keyword evidence="1" id="KW-0812">Transmembrane</keyword>
<evidence type="ECO:0000313" key="2">
    <source>
        <dbReference type="EMBL" id="ELQ74353.1"/>
    </source>
</evidence>
<evidence type="ECO:0000256" key="1">
    <source>
        <dbReference type="SAM" id="Phobius"/>
    </source>
</evidence>
<protein>
    <submittedName>
        <fullName evidence="2">Putative transporter</fullName>
    </submittedName>
</protein>
<dbReference type="VEuPathDB" id="MicrosporidiaDB:THOM_2716"/>
<feature type="transmembrane region" description="Helical" evidence="1">
    <location>
        <begin position="74"/>
        <end position="92"/>
    </location>
</feature>
<name>L7JS97_TRAHO</name>
<evidence type="ECO:0000313" key="3">
    <source>
        <dbReference type="Proteomes" id="UP000011185"/>
    </source>
</evidence>
<dbReference type="HOGENOM" id="CLU_1235854_0_0_1"/>
<reference evidence="2 3" key="1">
    <citation type="journal article" date="2012" name="PLoS Pathog.">
        <title>The genome of the obligate intracellular parasite Trachipleistophora hominis: new insights into microsporidian genome dynamics and reductive evolution.</title>
        <authorList>
            <person name="Heinz E."/>
            <person name="Williams T.A."/>
            <person name="Nakjang S."/>
            <person name="Noel C.J."/>
            <person name="Swan D.C."/>
            <person name="Goldberg A.V."/>
            <person name="Harris S.R."/>
            <person name="Weinmaier T."/>
            <person name="Markert S."/>
            <person name="Becher D."/>
            <person name="Bernhardt J."/>
            <person name="Dagan T."/>
            <person name="Hacker C."/>
            <person name="Lucocq J.M."/>
            <person name="Schweder T."/>
            <person name="Rattei T."/>
            <person name="Hall N."/>
            <person name="Hirt R.P."/>
            <person name="Embley T.M."/>
        </authorList>
    </citation>
    <scope>NUCLEOTIDE SEQUENCE [LARGE SCALE GENOMIC DNA]</scope>
</reference>
<keyword evidence="1" id="KW-0472">Membrane</keyword>
<keyword evidence="3" id="KW-1185">Reference proteome</keyword>
<feature type="transmembrane region" description="Helical" evidence="1">
    <location>
        <begin position="99"/>
        <end position="118"/>
    </location>
</feature>